<dbReference type="EMBL" id="MF498773">
    <property type="protein sequence ID" value="ATI17535.1"/>
    <property type="molecule type" value="Genomic_DNA"/>
</dbReference>
<dbReference type="Proteomes" id="UP000230211">
    <property type="component" value="Segment"/>
</dbReference>
<protein>
    <submittedName>
        <fullName evidence="2">Uncharacterized protein</fullName>
    </submittedName>
</protein>
<evidence type="ECO:0000256" key="1">
    <source>
        <dbReference type="SAM" id="MobiDB-lite"/>
    </source>
</evidence>
<organism evidence="2 3">
    <name type="scientific">Aeromonas phage AS-szw</name>
    <dbReference type="NCBI Taxonomy" id="2026114"/>
    <lineage>
        <taxon>Viruses</taxon>
        <taxon>Duplodnaviria</taxon>
        <taxon>Heunggongvirae</taxon>
        <taxon>Uroviricota</taxon>
        <taxon>Caudoviricetes</taxon>
        <taxon>Pantevenvirales</taxon>
        <taxon>Straboviridae</taxon>
        <taxon>Emmerichvirinae</taxon>
        <taxon>Ceceduovirus</taxon>
        <taxon>Ceceduovirus aszj</taxon>
    </lineage>
</organism>
<proteinExistence type="predicted"/>
<accession>A0A291LET3</accession>
<evidence type="ECO:0000313" key="3">
    <source>
        <dbReference type="Proteomes" id="UP000230211"/>
    </source>
</evidence>
<sequence>MAKQKKAVQKVEEKKLTGRQGYKRKSNGRVDQFGDALRARVRRAMKAEAFASKSLSHGTKEVLSQAVSFKF</sequence>
<reference evidence="2 3" key="1">
    <citation type="submission" date="2017-07" db="EMBL/GenBank/DDBJ databases">
        <title>In vitro design and evaluation of phage cocktails against multidrug-resistant Aeromonas salmonicida.</title>
        <authorList>
            <person name="Chen L."/>
            <person name="Yuan S."/>
            <person name="Ma Y."/>
        </authorList>
    </citation>
    <scope>NUCLEOTIDE SEQUENCE [LARGE SCALE GENOMIC DNA]</scope>
</reference>
<name>A0A291LET3_9CAUD</name>
<feature type="region of interest" description="Disordered" evidence="1">
    <location>
        <begin position="1"/>
        <end position="29"/>
    </location>
</feature>
<evidence type="ECO:0000313" key="2">
    <source>
        <dbReference type="EMBL" id="ATI17535.1"/>
    </source>
</evidence>